<accession>A0A081K9N9</accession>
<dbReference type="HAMAP" id="MF_00061">
    <property type="entry name" value="IspE"/>
    <property type="match status" value="1"/>
</dbReference>
<dbReference type="Gene3D" id="3.30.230.10">
    <property type="match status" value="1"/>
</dbReference>
<name>A0A081K9N9_9GAMM</name>
<evidence type="ECO:0000256" key="4">
    <source>
        <dbReference type="ARBA" id="ARBA00022679"/>
    </source>
</evidence>
<dbReference type="RefSeq" id="WP_020580508.1">
    <property type="nucleotide sequence ID" value="NZ_JOJP01000001.1"/>
</dbReference>
<keyword evidence="8 10" id="KW-0414">Isoprene biosynthesis</keyword>
<dbReference type="Gene3D" id="3.30.70.890">
    <property type="entry name" value="GHMP kinase, C-terminal domain"/>
    <property type="match status" value="1"/>
</dbReference>
<evidence type="ECO:0000256" key="5">
    <source>
        <dbReference type="ARBA" id="ARBA00022741"/>
    </source>
</evidence>
<keyword evidence="5 10" id="KW-0547">Nucleotide-binding</keyword>
<dbReference type="NCBIfam" id="TIGR00154">
    <property type="entry name" value="ispE"/>
    <property type="match status" value="1"/>
</dbReference>
<dbReference type="SUPFAM" id="SSF54211">
    <property type="entry name" value="Ribosomal protein S5 domain 2-like"/>
    <property type="match status" value="1"/>
</dbReference>
<evidence type="ECO:0000259" key="11">
    <source>
        <dbReference type="Pfam" id="PF00288"/>
    </source>
</evidence>
<evidence type="ECO:0000313" key="13">
    <source>
        <dbReference type="EMBL" id="KEI70865.1"/>
    </source>
</evidence>
<comment type="catalytic activity">
    <reaction evidence="10">
        <text>4-CDP-2-C-methyl-D-erythritol + ATP = 4-CDP-2-C-methyl-D-erythritol 2-phosphate + ADP + H(+)</text>
        <dbReference type="Rhea" id="RHEA:18437"/>
        <dbReference type="ChEBI" id="CHEBI:15378"/>
        <dbReference type="ChEBI" id="CHEBI:30616"/>
        <dbReference type="ChEBI" id="CHEBI:57823"/>
        <dbReference type="ChEBI" id="CHEBI:57919"/>
        <dbReference type="ChEBI" id="CHEBI:456216"/>
        <dbReference type="EC" id="2.7.1.148"/>
    </reaction>
</comment>
<keyword evidence="6 10" id="KW-0418">Kinase</keyword>
<feature type="active site" evidence="10">
    <location>
        <position position="136"/>
    </location>
</feature>
<evidence type="ECO:0000256" key="6">
    <source>
        <dbReference type="ARBA" id="ARBA00022777"/>
    </source>
</evidence>
<dbReference type="Proteomes" id="UP000027997">
    <property type="component" value="Unassembled WGS sequence"/>
</dbReference>
<keyword evidence="14" id="KW-1185">Reference proteome</keyword>
<gene>
    <name evidence="10" type="primary">ispE</name>
    <name evidence="13" type="ORF">GV64_08985</name>
</gene>
<dbReference type="GO" id="GO:0050515">
    <property type="term" value="F:4-(cytidine 5'-diphospho)-2-C-methyl-D-erythritol kinase activity"/>
    <property type="evidence" value="ECO:0007669"/>
    <property type="project" value="UniProtKB-UniRule"/>
</dbReference>
<keyword evidence="7 10" id="KW-0067">ATP-binding</keyword>
<dbReference type="NCBIfam" id="NF011202">
    <property type="entry name" value="PRK14608.1"/>
    <property type="match status" value="1"/>
</dbReference>
<dbReference type="EMBL" id="JOJP01000001">
    <property type="protein sequence ID" value="KEI70865.1"/>
    <property type="molecule type" value="Genomic_DNA"/>
</dbReference>
<evidence type="ECO:0000256" key="7">
    <source>
        <dbReference type="ARBA" id="ARBA00022840"/>
    </source>
</evidence>
<dbReference type="UniPathway" id="UPA00056">
    <property type="reaction ID" value="UER00094"/>
</dbReference>
<dbReference type="GO" id="GO:0016114">
    <property type="term" value="P:terpenoid biosynthetic process"/>
    <property type="evidence" value="ECO:0007669"/>
    <property type="project" value="UniProtKB-UniRule"/>
</dbReference>
<keyword evidence="4 10" id="KW-0808">Transferase</keyword>
<dbReference type="Pfam" id="PF08544">
    <property type="entry name" value="GHMP_kinases_C"/>
    <property type="match status" value="1"/>
</dbReference>
<evidence type="ECO:0000259" key="12">
    <source>
        <dbReference type="Pfam" id="PF08544"/>
    </source>
</evidence>
<comment type="function">
    <text evidence="10">Catalyzes the phosphorylation of the position 2 hydroxy group of 4-diphosphocytidyl-2C-methyl-D-erythritol.</text>
</comment>
<feature type="domain" description="GHMP kinase C-terminal" evidence="12">
    <location>
        <begin position="212"/>
        <end position="273"/>
    </location>
</feature>
<dbReference type="PIRSF" id="PIRSF010376">
    <property type="entry name" value="IspE"/>
    <property type="match status" value="1"/>
</dbReference>
<dbReference type="Pfam" id="PF00288">
    <property type="entry name" value="GHMP_kinases_N"/>
    <property type="match status" value="1"/>
</dbReference>
<dbReference type="STRING" id="305900.GV64_08985"/>
<dbReference type="SUPFAM" id="SSF55060">
    <property type="entry name" value="GHMP Kinase, C-terminal domain"/>
    <property type="match status" value="1"/>
</dbReference>
<feature type="domain" description="GHMP kinase N-terminal" evidence="11">
    <location>
        <begin position="66"/>
        <end position="143"/>
    </location>
</feature>
<dbReference type="eggNOG" id="COG1947">
    <property type="taxonomic scope" value="Bacteria"/>
</dbReference>
<dbReference type="PANTHER" id="PTHR43527:SF2">
    <property type="entry name" value="4-DIPHOSPHOCYTIDYL-2-C-METHYL-D-ERYTHRITOL KINASE, CHLOROPLASTIC"/>
    <property type="match status" value="1"/>
</dbReference>
<comment type="similarity">
    <text evidence="1 10">Belongs to the GHMP kinase family. IspE subfamily.</text>
</comment>
<dbReference type="GO" id="GO:0019288">
    <property type="term" value="P:isopentenyl diphosphate biosynthetic process, methylerythritol 4-phosphate pathway"/>
    <property type="evidence" value="ECO:0007669"/>
    <property type="project" value="UniProtKB-UniRule"/>
</dbReference>
<evidence type="ECO:0000256" key="9">
    <source>
        <dbReference type="ARBA" id="ARBA00032554"/>
    </source>
</evidence>
<feature type="binding site" evidence="10">
    <location>
        <begin position="94"/>
        <end position="104"/>
    </location>
    <ligand>
        <name>ATP</name>
        <dbReference type="ChEBI" id="CHEBI:30616"/>
    </ligand>
</feature>
<organism evidence="13 14">
    <name type="scientific">Endozoicomonas elysicola</name>
    <dbReference type="NCBI Taxonomy" id="305900"/>
    <lineage>
        <taxon>Bacteria</taxon>
        <taxon>Pseudomonadati</taxon>
        <taxon>Pseudomonadota</taxon>
        <taxon>Gammaproteobacteria</taxon>
        <taxon>Oceanospirillales</taxon>
        <taxon>Endozoicomonadaceae</taxon>
        <taxon>Endozoicomonas</taxon>
    </lineage>
</organism>
<comment type="pathway">
    <text evidence="10">Isoprenoid biosynthesis; isopentenyl diphosphate biosynthesis via DXP pathway; isopentenyl diphosphate from 1-deoxy-D-xylulose 5-phosphate: step 3/6.</text>
</comment>
<evidence type="ECO:0000256" key="2">
    <source>
        <dbReference type="ARBA" id="ARBA00012052"/>
    </source>
</evidence>
<reference evidence="13 14" key="1">
    <citation type="submission" date="2014-06" db="EMBL/GenBank/DDBJ databases">
        <title>Whole Genome Sequences of Three Symbiotic Endozoicomonas Bacteria.</title>
        <authorList>
            <person name="Neave M.J."/>
            <person name="Apprill A."/>
            <person name="Voolstra C.R."/>
        </authorList>
    </citation>
    <scope>NUCLEOTIDE SEQUENCE [LARGE SCALE GENOMIC DNA]</scope>
    <source>
        <strain evidence="13 14">DSM 22380</strain>
    </source>
</reference>
<dbReference type="GO" id="GO:0005524">
    <property type="term" value="F:ATP binding"/>
    <property type="evidence" value="ECO:0007669"/>
    <property type="project" value="UniProtKB-UniRule"/>
</dbReference>
<dbReference type="InterPro" id="IPR036554">
    <property type="entry name" value="GHMP_kinase_C_sf"/>
</dbReference>
<evidence type="ECO:0000256" key="1">
    <source>
        <dbReference type="ARBA" id="ARBA00009684"/>
    </source>
</evidence>
<proteinExistence type="inferred from homology"/>
<dbReference type="InterPro" id="IPR014721">
    <property type="entry name" value="Ribsml_uS5_D2-typ_fold_subgr"/>
</dbReference>
<dbReference type="InterPro" id="IPR006204">
    <property type="entry name" value="GHMP_kinase_N_dom"/>
</dbReference>
<dbReference type="InterPro" id="IPR020568">
    <property type="entry name" value="Ribosomal_Su5_D2-typ_SF"/>
</dbReference>
<dbReference type="EC" id="2.7.1.148" evidence="2 10"/>
<evidence type="ECO:0000313" key="14">
    <source>
        <dbReference type="Proteomes" id="UP000027997"/>
    </source>
</evidence>
<comment type="caution">
    <text evidence="13">The sequence shown here is derived from an EMBL/GenBank/DDBJ whole genome shotgun (WGS) entry which is preliminary data.</text>
</comment>
<dbReference type="AlphaFoldDB" id="A0A081K9N9"/>
<evidence type="ECO:0000256" key="3">
    <source>
        <dbReference type="ARBA" id="ARBA00017473"/>
    </source>
</evidence>
<dbReference type="InterPro" id="IPR013750">
    <property type="entry name" value="GHMP_kinase_C_dom"/>
</dbReference>
<evidence type="ECO:0000256" key="8">
    <source>
        <dbReference type="ARBA" id="ARBA00023229"/>
    </source>
</evidence>
<dbReference type="InterPro" id="IPR004424">
    <property type="entry name" value="IspE"/>
</dbReference>
<dbReference type="PANTHER" id="PTHR43527">
    <property type="entry name" value="4-DIPHOSPHOCYTIDYL-2-C-METHYL-D-ERYTHRITOL KINASE, CHLOROPLASTIC"/>
    <property type="match status" value="1"/>
</dbReference>
<sequence length="314" mass="33654">MLTELVLPAPAKLNLFLHIIGRRSDGYHNLQTLFQFLDFGDRLTFVLNNSDVSLASDLDGVAPEENLIVKAARLLQQETGCQQGVNILLDKQLPMGGGLGGGSSNAATTLLGLNALWELGLTIDHLAELGLRLGADVPVFVRGHSAFAEGIGEVLTPVEPEEGWFLVVVPDAQVNTAAMYGHSDLTRDSLPIKVCAALDGEGAVLDQVSQQQRRNDFEPLVRALYPKVDKTLSLLDNLADSSIGRAMMSGSGASVFARFASREQALAAQAELSLNVSRPEIADDTSKLHSFVAHGINRSPLHTALQHAGYPVME</sequence>
<evidence type="ECO:0000256" key="10">
    <source>
        <dbReference type="HAMAP-Rule" id="MF_00061"/>
    </source>
</evidence>
<protein>
    <recommendedName>
        <fullName evidence="3 10">4-diphosphocytidyl-2-C-methyl-D-erythritol kinase</fullName>
        <shortName evidence="10">CMK</shortName>
        <ecNumber evidence="2 10">2.7.1.148</ecNumber>
    </recommendedName>
    <alternativeName>
        <fullName evidence="9 10">4-(cytidine-5'-diphospho)-2-C-methyl-D-erythritol kinase</fullName>
    </alternativeName>
</protein>
<feature type="active site" evidence="10">
    <location>
        <position position="12"/>
    </location>
</feature>